<dbReference type="InterPro" id="IPR020843">
    <property type="entry name" value="ER"/>
</dbReference>
<sequence>ANLAAVLTSPKTDFIVQGRPIPSLDAGELLVRNHAVGRNPIDWQRQAWNFVISSFPAILGTCICQRGGGGVGPSVTIFKPGDRIIGFAHGLVSKNLDNCAFQTYTALKANADAAVVIPASLTFVQGATLPTAIGTAAMSLIDGFGFSLAGWQPAPRVVPPQSSAILVWGRASAGVGSMTVQLASMAGFVVFATASEHQHSRLQALGASEVVDYHSPALVDRLVAAAVRAGVQIEYAVDAISLFDAISLVDTLPAVVEVLTRFPGPNFKTSHIKPWPSNLAWPDDISIQHVRGDDLWGGREDLCTWLYGEALPKWLAKDGIVLSPHRVVDRGVAGLQNGLNALRRGLAVEVGG</sequence>
<protein>
    <submittedName>
        <fullName evidence="4">Chaperonin 10-like protein</fullName>
    </submittedName>
</protein>
<evidence type="ECO:0000313" key="5">
    <source>
        <dbReference type="Proteomes" id="UP001172101"/>
    </source>
</evidence>
<dbReference type="SUPFAM" id="SSF50129">
    <property type="entry name" value="GroES-like"/>
    <property type="match status" value="1"/>
</dbReference>
<keyword evidence="5" id="KW-1185">Reference proteome</keyword>
<dbReference type="PANTHER" id="PTHR45348:SF2">
    <property type="entry name" value="ZINC-TYPE ALCOHOL DEHYDROGENASE-LIKE PROTEIN C2E1P3.01"/>
    <property type="match status" value="1"/>
</dbReference>
<dbReference type="GeneID" id="85321340"/>
<evidence type="ECO:0000256" key="1">
    <source>
        <dbReference type="ARBA" id="ARBA00008072"/>
    </source>
</evidence>
<proteinExistence type="inferred from homology"/>
<dbReference type="Gene3D" id="3.40.50.720">
    <property type="entry name" value="NAD(P)-binding Rossmann-like Domain"/>
    <property type="match status" value="1"/>
</dbReference>
<evidence type="ECO:0000256" key="2">
    <source>
        <dbReference type="ARBA" id="ARBA00023002"/>
    </source>
</evidence>
<keyword evidence="2" id="KW-0560">Oxidoreductase</keyword>
<dbReference type="AlphaFoldDB" id="A0AA40AE65"/>
<comment type="similarity">
    <text evidence="1">Belongs to the zinc-containing alcohol dehydrogenase family.</text>
</comment>
<dbReference type="SMART" id="SM00829">
    <property type="entry name" value="PKS_ER"/>
    <property type="match status" value="1"/>
</dbReference>
<comment type="caution">
    <text evidence="4">The sequence shown here is derived from an EMBL/GenBank/DDBJ whole genome shotgun (WGS) entry which is preliminary data.</text>
</comment>
<feature type="domain" description="Enoyl reductase (ER)" evidence="3">
    <location>
        <begin position="5"/>
        <end position="348"/>
    </location>
</feature>
<dbReference type="CDD" id="cd08249">
    <property type="entry name" value="enoyl_reductase_like"/>
    <property type="match status" value="1"/>
</dbReference>
<dbReference type="InterPro" id="IPR011032">
    <property type="entry name" value="GroES-like_sf"/>
</dbReference>
<accession>A0AA40AE65</accession>
<dbReference type="InterPro" id="IPR036291">
    <property type="entry name" value="NAD(P)-bd_dom_sf"/>
</dbReference>
<dbReference type="Proteomes" id="UP001172101">
    <property type="component" value="Unassembled WGS sequence"/>
</dbReference>
<evidence type="ECO:0000259" key="3">
    <source>
        <dbReference type="SMART" id="SM00829"/>
    </source>
</evidence>
<feature type="non-terminal residue" evidence="4">
    <location>
        <position position="352"/>
    </location>
</feature>
<dbReference type="PANTHER" id="PTHR45348">
    <property type="entry name" value="HYPOTHETICAL OXIDOREDUCTASE (EUROFUNG)"/>
    <property type="match status" value="1"/>
</dbReference>
<dbReference type="SUPFAM" id="SSF51735">
    <property type="entry name" value="NAD(P)-binding Rossmann-fold domains"/>
    <property type="match status" value="1"/>
</dbReference>
<dbReference type="Gene3D" id="3.90.180.10">
    <property type="entry name" value="Medium-chain alcohol dehydrogenases, catalytic domain"/>
    <property type="match status" value="1"/>
</dbReference>
<name>A0AA40AE65_9PEZI</name>
<dbReference type="EMBL" id="JAUIRO010000005">
    <property type="protein sequence ID" value="KAK0714182.1"/>
    <property type="molecule type" value="Genomic_DNA"/>
</dbReference>
<dbReference type="RefSeq" id="XP_060295504.1">
    <property type="nucleotide sequence ID" value="XM_060438070.1"/>
</dbReference>
<organism evidence="4 5">
    <name type="scientific">Lasiosphaeria miniovina</name>
    <dbReference type="NCBI Taxonomy" id="1954250"/>
    <lineage>
        <taxon>Eukaryota</taxon>
        <taxon>Fungi</taxon>
        <taxon>Dikarya</taxon>
        <taxon>Ascomycota</taxon>
        <taxon>Pezizomycotina</taxon>
        <taxon>Sordariomycetes</taxon>
        <taxon>Sordariomycetidae</taxon>
        <taxon>Sordariales</taxon>
        <taxon>Lasiosphaeriaceae</taxon>
        <taxon>Lasiosphaeria</taxon>
    </lineage>
</organism>
<dbReference type="InterPro" id="IPR047122">
    <property type="entry name" value="Trans-enoyl_RdTase-like"/>
</dbReference>
<reference evidence="4" key="1">
    <citation type="submission" date="2023-06" db="EMBL/GenBank/DDBJ databases">
        <title>Genome-scale phylogeny and comparative genomics of the fungal order Sordariales.</title>
        <authorList>
            <consortium name="Lawrence Berkeley National Laboratory"/>
            <person name="Hensen N."/>
            <person name="Bonometti L."/>
            <person name="Westerberg I."/>
            <person name="Brannstrom I.O."/>
            <person name="Guillou S."/>
            <person name="Cros-Aarteil S."/>
            <person name="Calhoun S."/>
            <person name="Haridas S."/>
            <person name="Kuo A."/>
            <person name="Mondo S."/>
            <person name="Pangilinan J."/>
            <person name="Riley R."/>
            <person name="LaButti K."/>
            <person name="Andreopoulos B."/>
            <person name="Lipzen A."/>
            <person name="Chen C."/>
            <person name="Yanf M."/>
            <person name="Daum C."/>
            <person name="Ng V."/>
            <person name="Clum A."/>
            <person name="Steindorff A."/>
            <person name="Ohm R."/>
            <person name="Martin F."/>
            <person name="Silar P."/>
            <person name="Natvig D."/>
            <person name="Lalanne C."/>
            <person name="Gautier V."/>
            <person name="Ament-velasquez S.L."/>
            <person name="Kruys A."/>
            <person name="Hutchinson M.I."/>
            <person name="Powell A.J."/>
            <person name="Barry K."/>
            <person name="Miller A.N."/>
            <person name="Grigoriev I.V."/>
            <person name="Debuchy R."/>
            <person name="Gladieux P."/>
            <person name="Thoren M.H."/>
            <person name="Johannesson H."/>
        </authorList>
    </citation>
    <scope>NUCLEOTIDE SEQUENCE</scope>
    <source>
        <strain evidence="4">SMH2392-1A</strain>
    </source>
</reference>
<evidence type="ECO:0000313" key="4">
    <source>
        <dbReference type="EMBL" id="KAK0714182.1"/>
    </source>
</evidence>
<gene>
    <name evidence="4" type="ORF">B0T26DRAFT_649276</name>
</gene>
<dbReference type="GO" id="GO:0016651">
    <property type="term" value="F:oxidoreductase activity, acting on NAD(P)H"/>
    <property type="evidence" value="ECO:0007669"/>
    <property type="project" value="InterPro"/>
</dbReference>